<dbReference type="InterPro" id="IPR011250">
    <property type="entry name" value="OMP/PagP_B-barrel"/>
</dbReference>
<dbReference type="Gene3D" id="2.40.160.20">
    <property type="match status" value="1"/>
</dbReference>
<accession>A0ABR4WC28</accession>
<evidence type="ECO:0000256" key="1">
    <source>
        <dbReference type="ARBA" id="ARBA00022729"/>
    </source>
</evidence>
<protein>
    <recommendedName>
        <fullName evidence="2">Outer membrane protein beta-barrel domain-containing protein</fullName>
    </recommendedName>
</protein>
<proteinExistence type="predicted"/>
<reference evidence="3 4" key="1">
    <citation type="submission" date="2012-09" db="EMBL/GenBank/DDBJ databases">
        <title>Genome Sequence of alkane-degrading Bacterium Alcanivorax jadensis T9.</title>
        <authorList>
            <person name="Lai Q."/>
            <person name="Shao Z."/>
        </authorList>
    </citation>
    <scope>NUCLEOTIDE SEQUENCE [LARGE SCALE GENOMIC DNA]</scope>
    <source>
        <strain evidence="3 4">T9</strain>
    </source>
</reference>
<gene>
    <name evidence="3" type="ORF">T9A_01841</name>
</gene>
<dbReference type="InterPro" id="IPR027385">
    <property type="entry name" value="Beta-barrel_OMP"/>
</dbReference>
<sequence>MLLAGTAAQAEFYTGAQVNMLNIDRGSVSNVTLTGLTLRGGMVLHELISAEVHAGKAFGDDSYRGVEVENDFHYGVYARLTPPLAGPVRPYLIGGYSYVENDFNGETLRDDGASYGGGFDLGMEKHISMSLEYLRLVDNDFGTQELIGLGLNYKF</sequence>
<keyword evidence="1" id="KW-0732">Signal</keyword>
<dbReference type="EMBL" id="ARXU01000006">
    <property type="protein sequence ID" value="KGD60981.1"/>
    <property type="molecule type" value="Genomic_DNA"/>
</dbReference>
<keyword evidence="4" id="KW-1185">Reference proteome</keyword>
<dbReference type="Proteomes" id="UP000029443">
    <property type="component" value="Unassembled WGS sequence"/>
</dbReference>
<evidence type="ECO:0000259" key="2">
    <source>
        <dbReference type="Pfam" id="PF13505"/>
    </source>
</evidence>
<dbReference type="Pfam" id="PF13505">
    <property type="entry name" value="OMP_b-brl"/>
    <property type="match status" value="1"/>
</dbReference>
<feature type="domain" description="Outer membrane protein beta-barrel" evidence="2">
    <location>
        <begin position="7"/>
        <end position="155"/>
    </location>
</feature>
<dbReference type="SUPFAM" id="SSF56925">
    <property type="entry name" value="OMPA-like"/>
    <property type="match status" value="1"/>
</dbReference>
<organism evidence="3 4">
    <name type="scientific">Alcanivorax jadensis T9</name>
    <dbReference type="NCBI Taxonomy" id="1177181"/>
    <lineage>
        <taxon>Bacteria</taxon>
        <taxon>Pseudomonadati</taxon>
        <taxon>Pseudomonadota</taxon>
        <taxon>Gammaproteobacteria</taxon>
        <taxon>Oceanospirillales</taxon>
        <taxon>Alcanivoracaceae</taxon>
        <taxon>Alcanivorax</taxon>
    </lineage>
</organism>
<name>A0ABR4WC28_9GAMM</name>
<evidence type="ECO:0000313" key="3">
    <source>
        <dbReference type="EMBL" id="KGD60981.1"/>
    </source>
</evidence>
<evidence type="ECO:0000313" key="4">
    <source>
        <dbReference type="Proteomes" id="UP000029443"/>
    </source>
</evidence>
<comment type="caution">
    <text evidence="3">The sequence shown here is derived from an EMBL/GenBank/DDBJ whole genome shotgun (WGS) entry which is preliminary data.</text>
</comment>